<keyword evidence="1" id="KW-0813">Transport</keyword>
<feature type="transmembrane region" description="Helical" evidence="2">
    <location>
        <begin position="264"/>
        <end position="282"/>
    </location>
</feature>
<dbReference type="InterPro" id="IPR000883">
    <property type="entry name" value="Cyt_C_Oxase_1"/>
</dbReference>
<feature type="transmembrane region" description="Helical" evidence="2">
    <location>
        <begin position="74"/>
        <end position="93"/>
    </location>
</feature>
<sequence length="575" mass="63434">MNATQAIAKFRTCKTTGLRVFRNAEFFTKVNAVLAVVFLLVGAIAAIGLALTRWTAVHLLGSVYYYRMLTLHGVNMLVFWIIFMEMGILYFACTTLLNSRLFSKMLGWISLALMGIGALMTNYIILAGQADVLLTSYVPLKAHPMFYLGIILFAVGALIVCFNFFATLYIAKRDETYEGSMPLVTFGAMAAAIIAVLALAHGAAALIPTFMWSMGWIGPVDPGLYRLLWWGLGHMSQQINVCAMVSVWYFMGTMTTGAKPLNETVCRGAFLLYILFINLASAHHLLVDPGVGPGWKIWNTSYAMYLAVLASMIHGYTVPASLEVAQRRKGFTKGIFGWFSKLPWKDPGFSAVMLSIIIFGFMGGITGVTLGTEQINIIAHNTLRIPGHFHATVVGGTSLAFMGLAYYLVPLIFQKEFYLKGLARIQPYVFGGGIVVMSLGMSFAGSYGVPRRHWDVDFSGSILSAGFDPIAHVMLGLVGIGGIIAFLGLLLFIGLTVATVFFGRSNEGRPMESWQDEHSTRMKDELIEKGYEEEGKDYEHIKTPGTLTVVIIFLLTFAVYYFANWKALADLWFVR</sequence>
<dbReference type="EMBL" id="JAALLS010000012">
    <property type="protein sequence ID" value="NGP88781.1"/>
    <property type="molecule type" value="Genomic_DNA"/>
</dbReference>
<feature type="transmembrane region" description="Helical" evidence="2">
    <location>
        <begin position="227"/>
        <end position="252"/>
    </location>
</feature>
<feature type="transmembrane region" description="Helical" evidence="2">
    <location>
        <begin position="469"/>
        <end position="502"/>
    </location>
</feature>
<evidence type="ECO:0000313" key="4">
    <source>
        <dbReference type="EMBL" id="NGP88781.1"/>
    </source>
</evidence>
<keyword evidence="1" id="KW-0249">Electron transport</keyword>
<dbReference type="GO" id="GO:0009060">
    <property type="term" value="P:aerobic respiration"/>
    <property type="evidence" value="ECO:0007669"/>
    <property type="project" value="InterPro"/>
</dbReference>
<evidence type="ECO:0000256" key="2">
    <source>
        <dbReference type="SAM" id="Phobius"/>
    </source>
</evidence>
<dbReference type="PROSITE" id="PS50855">
    <property type="entry name" value="COX1"/>
    <property type="match status" value="1"/>
</dbReference>
<evidence type="ECO:0000313" key="5">
    <source>
        <dbReference type="Proteomes" id="UP000479132"/>
    </source>
</evidence>
<organism evidence="4 5">
    <name type="scientific">Fodinibius halophilus</name>
    <dbReference type="NCBI Taxonomy" id="1736908"/>
    <lineage>
        <taxon>Bacteria</taxon>
        <taxon>Pseudomonadati</taxon>
        <taxon>Balneolota</taxon>
        <taxon>Balneolia</taxon>
        <taxon>Balneolales</taxon>
        <taxon>Balneolaceae</taxon>
        <taxon>Fodinibius</taxon>
    </lineage>
</organism>
<feature type="transmembrane region" description="Helical" evidence="2">
    <location>
        <begin position="302"/>
        <end position="322"/>
    </location>
</feature>
<feature type="domain" description="Cytochrome oxidase subunit I profile" evidence="3">
    <location>
        <begin position="33"/>
        <end position="512"/>
    </location>
</feature>
<dbReference type="PRINTS" id="PR01165">
    <property type="entry name" value="CYCOXIDASEI"/>
</dbReference>
<dbReference type="SUPFAM" id="SSF81442">
    <property type="entry name" value="Cytochrome c oxidase subunit I-like"/>
    <property type="match status" value="1"/>
</dbReference>
<protein>
    <submittedName>
        <fullName evidence="4">Cytochrome C oxidase subunit I</fullName>
    </submittedName>
</protein>
<dbReference type="PANTHER" id="PTHR10422:SF40">
    <property type="entry name" value="CYTOCHROME C OXIDASE SUBUNIT I"/>
    <property type="match status" value="1"/>
</dbReference>
<dbReference type="InterPro" id="IPR023616">
    <property type="entry name" value="Cyt_c_oxase-like_su1_dom"/>
</dbReference>
<keyword evidence="2" id="KW-1133">Transmembrane helix</keyword>
<dbReference type="Proteomes" id="UP000479132">
    <property type="component" value="Unassembled WGS sequence"/>
</dbReference>
<feature type="transmembrane region" description="Helical" evidence="2">
    <location>
        <begin position="105"/>
        <end position="126"/>
    </location>
</feature>
<feature type="transmembrane region" description="Helical" evidence="2">
    <location>
        <begin position="183"/>
        <end position="207"/>
    </location>
</feature>
<accession>A0A6M1T9S1</accession>
<name>A0A6M1T9S1_9BACT</name>
<feature type="transmembrane region" description="Helical" evidence="2">
    <location>
        <begin position="32"/>
        <end position="54"/>
    </location>
</feature>
<feature type="transmembrane region" description="Helical" evidence="2">
    <location>
        <begin position="146"/>
        <end position="171"/>
    </location>
</feature>
<keyword evidence="5" id="KW-1185">Reference proteome</keyword>
<proteinExistence type="predicted"/>
<keyword evidence="2" id="KW-0812">Transmembrane</keyword>
<feature type="transmembrane region" description="Helical" evidence="2">
    <location>
        <begin position="349"/>
        <end position="369"/>
    </location>
</feature>
<keyword evidence="1" id="KW-0679">Respiratory chain</keyword>
<gene>
    <name evidence="4" type="ORF">G3569_10465</name>
</gene>
<reference evidence="4 5" key="1">
    <citation type="submission" date="2020-02" db="EMBL/GenBank/DDBJ databases">
        <title>Aliifodinibius halophilus 2W32, complete genome.</title>
        <authorList>
            <person name="Li Y."/>
            <person name="Wu S."/>
        </authorList>
    </citation>
    <scope>NUCLEOTIDE SEQUENCE [LARGE SCALE GENOMIC DNA]</scope>
    <source>
        <strain evidence="4 5">2W32</strain>
    </source>
</reference>
<dbReference type="PANTHER" id="PTHR10422">
    <property type="entry name" value="CYTOCHROME C OXIDASE SUBUNIT 1"/>
    <property type="match status" value="1"/>
</dbReference>
<comment type="caution">
    <text evidence="4">The sequence shown here is derived from an EMBL/GenBank/DDBJ whole genome shotgun (WGS) entry which is preliminary data.</text>
</comment>
<dbReference type="Pfam" id="PF00115">
    <property type="entry name" value="COX1"/>
    <property type="match status" value="1"/>
</dbReference>
<dbReference type="RefSeq" id="WP_165268859.1">
    <property type="nucleotide sequence ID" value="NZ_JAALLS010000012.1"/>
</dbReference>
<dbReference type="Gene3D" id="1.20.210.10">
    <property type="entry name" value="Cytochrome c oxidase-like, subunit I domain"/>
    <property type="match status" value="1"/>
</dbReference>
<feature type="transmembrane region" description="Helical" evidence="2">
    <location>
        <begin position="425"/>
        <end position="449"/>
    </location>
</feature>
<dbReference type="GO" id="GO:0004129">
    <property type="term" value="F:cytochrome-c oxidase activity"/>
    <property type="evidence" value="ECO:0007669"/>
    <property type="project" value="InterPro"/>
</dbReference>
<dbReference type="AlphaFoldDB" id="A0A6M1T9S1"/>
<dbReference type="GO" id="GO:0020037">
    <property type="term" value="F:heme binding"/>
    <property type="evidence" value="ECO:0007669"/>
    <property type="project" value="InterPro"/>
</dbReference>
<evidence type="ECO:0000259" key="3">
    <source>
        <dbReference type="PROSITE" id="PS50855"/>
    </source>
</evidence>
<evidence type="ECO:0000256" key="1">
    <source>
        <dbReference type="ARBA" id="ARBA00022660"/>
    </source>
</evidence>
<keyword evidence="2" id="KW-0472">Membrane</keyword>
<feature type="transmembrane region" description="Helical" evidence="2">
    <location>
        <begin position="545"/>
        <end position="563"/>
    </location>
</feature>
<dbReference type="InterPro" id="IPR036927">
    <property type="entry name" value="Cyt_c_oxase-like_su1_sf"/>
</dbReference>
<dbReference type="GO" id="GO:0016020">
    <property type="term" value="C:membrane"/>
    <property type="evidence" value="ECO:0007669"/>
    <property type="project" value="InterPro"/>
</dbReference>
<feature type="transmembrane region" description="Helical" evidence="2">
    <location>
        <begin position="389"/>
        <end position="413"/>
    </location>
</feature>